<evidence type="ECO:0000256" key="1">
    <source>
        <dbReference type="SAM" id="Phobius"/>
    </source>
</evidence>
<keyword evidence="1" id="KW-0472">Membrane</keyword>
<sequence>MTLPLNDGARKHVENLILVLQVAFGPIITLAGTAIGYYVGANSRTK</sequence>
<dbReference type="Proteomes" id="UP000662888">
    <property type="component" value="Chromosome"/>
</dbReference>
<dbReference type="EMBL" id="CP065053">
    <property type="protein sequence ID" value="QPI50284.1"/>
    <property type="molecule type" value="Genomic_DNA"/>
</dbReference>
<gene>
    <name evidence="2" type="ORF">IV454_01185</name>
</gene>
<dbReference type="RefSeq" id="WP_206089827.1">
    <property type="nucleotide sequence ID" value="NZ_CP065053.1"/>
</dbReference>
<keyword evidence="1" id="KW-0812">Transmembrane</keyword>
<evidence type="ECO:0000313" key="3">
    <source>
        <dbReference type="Proteomes" id="UP000662888"/>
    </source>
</evidence>
<name>A0AA49A8E7_9BURK</name>
<organism evidence="2 3">
    <name type="scientific">Massilia antarctica</name>
    <dbReference type="NCBI Taxonomy" id="2765360"/>
    <lineage>
        <taxon>Bacteria</taxon>
        <taxon>Pseudomonadati</taxon>
        <taxon>Pseudomonadota</taxon>
        <taxon>Betaproteobacteria</taxon>
        <taxon>Burkholderiales</taxon>
        <taxon>Oxalobacteraceae</taxon>
        <taxon>Telluria group</taxon>
        <taxon>Massilia</taxon>
    </lineage>
</organism>
<protein>
    <submittedName>
        <fullName evidence="2">Uncharacterized protein</fullName>
    </submittedName>
</protein>
<proteinExistence type="predicted"/>
<keyword evidence="1" id="KW-1133">Transmembrane helix</keyword>
<keyword evidence="3" id="KW-1185">Reference proteome</keyword>
<accession>A0AA49A8E7</accession>
<reference evidence="2 3" key="1">
    <citation type="submission" date="2020-11" db="EMBL/GenBank/DDBJ databases">
        <authorList>
            <person name="Sun Q."/>
        </authorList>
    </citation>
    <scope>NUCLEOTIDE SEQUENCE [LARGE SCALE GENOMIC DNA]</scope>
    <source>
        <strain evidence="2 3">P8398</strain>
    </source>
</reference>
<evidence type="ECO:0000313" key="2">
    <source>
        <dbReference type="EMBL" id="QPI50284.1"/>
    </source>
</evidence>
<feature type="transmembrane region" description="Helical" evidence="1">
    <location>
        <begin position="16"/>
        <end position="40"/>
    </location>
</feature>